<gene>
    <name evidence="6" type="ORF">UFOPK1493_03085</name>
</gene>
<proteinExistence type="inferred from homology"/>
<keyword evidence="4" id="KW-0521">NADP</keyword>
<keyword evidence="3" id="KW-0274">FAD</keyword>
<dbReference type="GO" id="GO:0050661">
    <property type="term" value="F:NADP binding"/>
    <property type="evidence" value="ECO:0007669"/>
    <property type="project" value="InterPro"/>
</dbReference>
<evidence type="ECO:0000256" key="5">
    <source>
        <dbReference type="ARBA" id="ARBA00023002"/>
    </source>
</evidence>
<dbReference type="GO" id="GO:0050660">
    <property type="term" value="F:flavin adenine dinucleotide binding"/>
    <property type="evidence" value="ECO:0007669"/>
    <property type="project" value="InterPro"/>
</dbReference>
<dbReference type="InterPro" id="IPR020946">
    <property type="entry name" value="Flavin_mOase-like"/>
</dbReference>
<evidence type="ECO:0000256" key="2">
    <source>
        <dbReference type="ARBA" id="ARBA00022630"/>
    </source>
</evidence>
<keyword evidence="5" id="KW-0560">Oxidoreductase</keyword>
<keyword evidence="2" id="KW-0285">Flavoprotein</keyword>
<protein>
    <submittedName>
        <fullName evidence="6">Unannotated protein</fullName>
    </submittedName>
</protein>
<evidence type="ECO:0000256" key="3">
    <source>
        <dbReference type="ARBA" id="ARBA00022827"/>
    </source>
</evidence>
<evidence type="ECO:0000256" key="4">
    <source>
        <dbReference type="ARBA" id="ARBA00022857"/>
    </source>
</evidence>
<sequence>MAQASDRVCVVGGGPAGMALARALLARGVPFDVWERHGDVGGIWDQSNPGSPVYDSAHFISSKTQSHYHDFPMPEHYPDYPSHRQILAYMRSFAETFGLREHVRFGVGVAATERTAGGWTVTTTDGGVHHYGSLVCATGTNWHASMPDYPGTFTGEIRHSNTYRSMSEFSGKRVLVIGAGNSGVDIACDAAQAADRAAISLRRGYHFIPKHLFGIPSDEFAASGPHLPMWLEQRMFGVMLRVLNGRLSRYGLPKPDHRLFETHPIMNTQLLHHLSHGDVVAKPDVSRFDGTTVHFTDGTSEDFDLVLCATGYRWNIPYLDPSHLQWRGGRPDLYLNLFSRTDPSLYALGYMETNGGAYKLFDQMADLIARTITARQSGRSAGIDRLVAADRPDLTGGIHFVGSDRHATYVEISAYRKHMAKVRTQLGWPDLHDGVFDQLRTAAPVPVAVTA</sequence>
<evidence type="ECO:0000256" key="1">
    <source>
        <dbReference type="ARBA" id="ARBA00009183"/>
    </source>
</evidence>
<dbReference type="Pfam" id="PF00743">
    <property type="entry name" value="FMO-like"/>
    <property type="match status" value="1"/>
</dbReference>
<accession>A0A6J6F0J0</accession>
<dbReference type="Gene3D" id="3.50.50.60">
    <property type="entry name" value="FAD/NAD(P)-binding domain"/>
    <property type="match status" value="1"/>
</dbReference>
<name>A0A6J6F0J0_9ZZZZ</name>
<dbReference type="PRINTS" id="PR00370">
    <property type="entry name" value="FMOXYGENASE"/>
</dbReference>
<evidence type="ECO:0000313" key="6">
    <source>
        <dbReference type="EMBL" id="CAB4581079.1"/>
    </source>
</evidence>
<dbReference type="InterPro" id="IPR050346">
    <property type="entry name" value="FMO-like"/>
</dbReference>
<dbReference type="EMBL" id="CAEZSR010000154">
    <property type="protein sequence ID" value="CAB4581079.1"/>
    <property type="molecule type" value="Genomic_DNA"/>
</dbReference>
<comment type="similarity">
    <text evidence="1">Belongs to the FMO family.</text>
</comment>
<organism evidence="6">
    <name type="scientific">freshwater metagenome</name>
    <dbReference type="NCBI Taxonomy" id="449393"/>
    <lineage>
        <taxon>unclassified sequences</taxon>
        <taxon>metagenomes</taxon>
        <taxon>ecological metagenomes</taxon>
    </lineage>
</organism>
<reference evidence="6" key="1">
    <citation type="submission" date="2020-05" db="EMBL/GenBank/DDBJ databases">
        <authorList>
            <person name="Chiriac C."/>
            <person name="Salcher M."/>
            <person name="Ghai R."/>
            <person name="Kavagutti S V."/>
        </authorList>
    </citation>
    <scope>NUCLEOTIDE SEQUENCE</scope>
</reference>
<dbReference type="SUPFAM" id="SSF51905">
    <property type="entry name" value="FAD/NAD(P)-binding domain"/>
    <property type="match status" value="2"/>
</dbReference>
<dbReference type="InterPro" id="IPR036188">
    <property type="entry name" value="FAD/NAD-bd_sf"/>
</dbReference>
<dbReference type="AlphaFoldDB" id="A0A6J6F0J0"/>
<dbReference type="GO" id="GO:0004499">
    <property type="term" value="F:N,N-dimethylaniline monooxygenase activity"/>
    <property type="evidence" value="ECO:0007669"/>
    <property type="project" value="InterPro"/>
</dbReference>
<dbReference type="PANTHER" id="PTHR23023">
    <property type="entry name" value="DIMETHYLANILINE MONOOXYGENASE"/>
    <property type="match status" value="1"/>
</dbReference>
<dbReference type="PIRSF" id="PIRSF000332">
    <property type="entry name" value="FMO"/>
    <property type="match status" value="1"/>
</dbReference>
<dbReference type="InterPro" id="IPR000960">
    <property type="entry name" value="Flavin_mOase"/>
</dbReference>